<organism evidence="2 3">
    <name type="scientific">Lophium mytilinum</name>
    <dbReference type="NCBI Taxonomy" id="390894"/>
    <lineage>
        <taxon>Eukaryota</taxon>
        <taxon>Fungi</taxon>
        <taxon>Dikarya</taxon>
        <taxon>Ascomycota</taxon>
        <taxon>Pezizomycotina</taxon>
        <taxon>Dothideomycetes</taxon>
        <taxon>Pleosporomycetidae</taxon>
        <taxon>Mytilinidiales</taxon>
        <taxon>Mytilinidiaceae</taxon>
        <taxon>Lophium</taxon>
    </lineage>
</organism>
<dbReference type="AlphaFoldDB" id="A0A6A6QT53"/>
<proteinExistence type="predicted"/>
<evidence type="ECO:0000313" key="3">
    <source>
        <dbReference type="Proteomes" id="UP000799750"/>
    </source>
</evidence>
<reference evidence="2" key="1">
    <citation type="journal article" date="2020" name="Stud. Mycol.">
        <title>101 Dothideomycetes genomes: a test case for predicting lifestyles and emergence of pathogens.</title>
        <authorList>
            <person name="Haridas S."/>
            <person name="Albert R."/>
            <person name="Binder M."/>
            <person name="Bloem J."/>
            <person name="Labutti K."/>
            <person name="Salamov A."/>
            <person name="Andreopoulos B."/>
            <person name="Baker S."/>
            <person name="Barry K."/>
            <person name="Bills G."/>
            <person name="Bluhm B."/>
            <person name="Cannon C."/>
            <person name="Castanera R."/>
            <person name="Culley D."/>
            <person name="Daum C."/>
            <person name="Ezra D."/>
            <person name="Gonzalez J."/>
            <person name="Henrissat B."/>
            <person name="Kuo A."/>
            <person name="Liang C."/>
            <person name="Lipzen A."/>
            <person name="Lutzoni F."/>
            <person name="Magnuson J."/>
            <person name="Mondo S."/>
            <person name="Nolan M."/>
            <person name="Ohm R."/>
            <person name="Pangilinan J."/>
            <person name="Park H.-J."/>
            <person name="Ramirez L."/>
            <person name="Alfaro M."/>
            <person name="Sun H."/>
            <person name="Tritt A."/>
            <person name="Yoshinaga Y."/>
            <person name="Zwiers L.-H."/>
            <person name="Turgeon B."/>
            <person name="Goodwin S."/>
            <person name="Spatafora J."/>
            <person name="Crous P."/>
            <person name="Grigoriev I."/>
        </authorList>
    </citation>
    <scope>NUCLEOTIDE SEQUENCE</scope>
    <source>
        <strain evidence="2">CBS 269.34</strain>
    </source>
</reference>
<feature type="compositionally biased region" description="Polar residues" evidence="1">
    <location>
        <begin position="61"/>
        <end position="90"/>
    </location>
</feature>
<dbReference type="OrthoDB" id="4509729at2759"/>
<feature type="region of interest" description="Disordered" evidence="1">
    <location>
        <begin position="38"/>
        <end position="94"/>
    </location>
</feature>
<name>A0A6A6QT53_9PEZI</name>
<feature type="compositionally biased region" description="Low complexity" evidence="1">
    <location>
        <begin position="38"/>
        <end position="60"/>
    </location>
</feature>
<dbReference type="EMBL" id="MU004189">
    <property type="protein sequence ID" value="KAF2495140.1"/>
    <property type="molecule type" value="Genomic_DNA"/>
</dbReference>
<keyword evidence="3" id="KW-1185">Reference proteome</keyword>
<sequence>MSFPTRTNLSMDDPMQNYMRLSNHQEILRRRLSLQLPSSTPLTAHTPDSFSSSPNVSRSSFTNETYSSSPMSAHPTPSSAAFNRSMCTDGQSDEGHSLYEINQQIKATLTELLNTDSVKQDDKFRVWIQGRLMDAEMEMRRQRRRRSSVDREIAESIAEHFEHESP</sequence>
<protein>
    <submittedName>
        <fullName evidence="2">Uncharacterized protein</fullName>
    </submittedName>
</protein>
<evidence type="ECO:0000256" key="1">
    <source>
        <dbReference type="SAM" id="MobiDB-lite"/>
    </source>
</evidence>
<evidence type="ECO:0000313" key="2">
    <source>
        <dbReference type="EMBL" id="KAF2495140.1"/>
    </source>
</evidence>
<gene>
    <name evidence="2" type="ORF">BU16DRAFT_380710</name>
</gene>
<accession>A0A6A6QT53</accession>
<dbReference type="Proteomes" id="UP000799750">
    <property type="component" value="Unassembled WGS sequence"/>
</dbReference>